<protein>
    <submittedName>
        <fullName evidence="4">PAS domain S-box protein</fullName>
    </submittedName>
</protein>
<dbReference type="Gene3D" id="3.30.450.20">
    <property type="entry name" value="PAS domain"/>
    <property type="match status" value="2"/>
</dbReference>
<feature type="domain" description="PAS" evidence="2">
    <location>
        <begin position="230"/>
        <end position="279"/>
    </location>
</feature>
<evidence type="ECO:0000313" key="4">
    <source>
        <dbReference type="EMBL" id="UWZ53616.1"/>
    </source>
</evidence>
<evidence type="ECO:0000256" key="1">
    <source>
        <dbReference type="SAM" id="Phobius"/>
    </source>
</evidence>
<dbReference type="OrthoDB" id="5523736at2"/>
<reference evidence="4" key="1">
    <citation type="submission" date="2021-04" db="EMBL/GenBank/DDBJ databases">
        <title>Dactylosporangium aurantiacum NRRL B-8018 full assembly.</title>
        <authorList>
            <person name="Hartkoorn R.C."/>
            <person name="Beaudoing E."/>
            <person name="Hot D."/>
        </authorList>
    </citation>
    <scope>NUCLEOTIDE SEQUENCE</scope>
    <source>
        <strain evidence="4">NRRL B-8018</strain>
    </source>
</reference>
<dbReference type="InterPro" id="IPR013656">
    <property type="entry name" value="PAS_4"/>
</dbReference>
<keyword evidence="1" id="KW-1133">Transmembrane helix</keyword>
<feature type="domain" description="PAC" evidence="3">
    <location>
        <begin position="184"/>
        <end position="236"/>
    </location>
</feature>
<evidence type="ECO:0000259" key="2">
    <source>
        <dbReference type="PROSITE" id="PS50112"/>
    </source>
</evidence>
<keyword evidence="1" id="KW-0812">Transmembrane</keyword>
<name>A0A9Q9IE01_9ACTN</name>
<dbReference type="SUPFAM" id="SSF55785">
    <property type="entry name" value="PYP-like sensor domain (PAS domain)"/>
    <property type="match status" value="2"/>
</dbReference>
<dbReference type="PROSITE" id="PS50113">
    <property type="entry name" value="PAC"/>
    <property type="match status" value="1"/>
</dbReference>
<dbReference type="InterPro" id="IPR000700">
    <property type="entry name" value="PAS-assoc_C"/>
</dbReference>
<feature type="domain" description="PAS" evidence="2">
    <location>
        <begin position="110"/>
        <end position="154"/>
    </location>
</feature>
<gene>
    <name evidence="4" type="ORF">Daura_45045</name>
</gene>
<dbReference type="CDD" id="cd00130">
    <property type="entry name" value="PAS"/>
    <property type="match status" value="2"/>
</dbReference>
<dbReference type="NCBIfam" id="TIGR00229">
    <property type="entry name" value="sensory_box"/>
    <property type="match status" value="1"/>
</dbReference>
<dbReference type="EMBL" id="CP073767">
    <property type="protein sequence ID" value="UWZ53616.1"/>
    <property type="molecule type" value="Genomic_DNA"/>
</dbReference>
<dbReference type="InterPro" id="IPR035965">
    <property type="entry name" value="PAS-like_dom_sf"/>
</dbReference>
<dbReference type="PANTHER" id="PTHR44757">
    <property type="entry name" value="DIGUANYLATE CYCLASE DGCP"/>
    <property type="match status" value="1"/>
</dbReference>
<evidence type="ECO:0000259" key="3">
    <source>
        <dbReference type="PROSITE" id="PS50113"/>
    </source>
</evidence>
<proteinExistence type="predicted"/>
<dbReference type="AlphaFoldDB" id="A0A9Q9IE01"/>
<dbReference type="RefSeq" id="WP_033364113.1">
    <property type="nucleotide sequence ID" value="NZ_CP073767.1"/>
</dbReference>
<dbReference type="SMART" id="SM00091">
    <property type="entry name" value="PAS"/>
    <property type="match status" value="2"/>
</dbReference>
<dbReference type="InterPro" id="IPR000014">
    <property type="entry name" value="PAS"/>
</dbReference>
<keyword evidence="5" id="KW-1185">Reference proteome</keyword>
<dbReference type="Pfam" id="PF13426">
    <property type="entry name" value="PAS_9"/>
    <property type="match status" value="1"/>
</dbReference>
<evidence type="ECO:0000313" key="5">
    <source>
        <dbReference type="Proteomes" id="UP001058003"/>
    </source>
</evidence>
<dbReference type="PANTHER" id="PTHR44757:SF2">
    <property type="entry name" value="BIOFILM ARCHITECTURE MAINTENANCE PROTEIN MBAA"/>
    <property type="match status" value="1"/>
</dbReference>
<dbReference type="InterPro" id="IPR001610">
    <property type="entry name" value="PAC"/>
</dbReference>
<dbReference type="SMART" id="SM00086">
    <property type="entry name" value="PAC"/>
    <property type="match status" value="1"/>
</dbReference>
<dbReference type="InterPro" id="IPR052155">
    <property type="entry name" value="Biofilm_reg_signaling"/>
</dbReference>
<sequence>MQYSDAAQRTLSAPDRWQRITPFLAVTVLAFGMALFPPSRTATAIGVAALAAVFAAPLLRDPSVLEHEWRRGALMFAPGALVATAAQSSVRRNRAGAAELAARTSEAGRERDFSRAVLDSAGFLVIVLDTDGRITASNRRREELTGYTAEEVVGHPFWSAGLSADDNGGTDDAFARLTADAFPNTFENDWIAADGARQRIVWSNTALTDEHGRLTHVIGTGLDVTAQRHTERLFADVLAAATEQCIIGTDRRGTVTVFNAGAERLLGYRAAEVVGAATLDRERAAADRLRASRPAR</sequence>
<dbReference type="KEGG" id="daur:Daura_45045"/>
<organism evidence="4 5">
    <name type="scientific">Dactylosporangium aurantiacum</name>
    <dbReference type="NCBI Taxonomy" id="35754"/>
    <lineage>
        <taxon>Bacteria</taxon>
        <taxon>Bacillati</taxon>
        <taxon>Actinomycetota</taxon>
        <taxon>Actinomycetes</taxon>
        <taxon>Micromonosporales</taxon>
        <taxon>Micromonosporaceae</taxon>
        <taxon>Dactylosporangium</taxon>
    </lineage>
</organism>
<dbReference type="PROSITE" id="PS50112">
    <property type="entry name" value="PAS"/>
    <property type="match status" value="2"/>
</dbReference>
<accession>A0A9Q9IE01</accession>
<keyword evidence="1" id="KW-0472">Membrane</keyword>
<dbReference type="Pfam" id="PF08448">
    <property type="entry name" value="PAS_4"/>
    <property type="match status" value="1"/>
</dbReference>
<dbReference type="Proteomes" id="UP001058003">
    <property type="component" value="Chromosome"/>
</dbReference>
<feature type="transmembrane region" description="Helical" evidence="1">
    <location>
        <begin position="20"/>
        <end position="36"/>
    </location>
</feature>